<keyword evidence="2" id="KW-0424">Laminin EGF-like domain</keyword>
<sequence>MDDKNVEYEIMGKEKKPGVQGKTYGIHSESGEMIWDENIIRVLWREYFEQFYDENIGQVAENRENVMVSERINEAEVLNAMKVLKNGKALGVDGITSEILKGGEGGGQGITRQIVYVHSFLPTLQGNSVLRTEKRSWWQSENGVENVTIQLDLEAEFHFTHLIITFKTFRPAAMLIERSYDFGKTWQVYRYFAYNCDASFPNVPKHSPRTLTDVICESRYSNVAPSTDGECVGGGAWIVRVALSGDCGRVVVRVDPLLACRCLGSLAVTHKRFIYDIPLAFCSPRQQCKN</sequence>
<evidence type="ECO:0000259" key="3">
    <source>
        <dbReference type="PROSITE" id="PS51117"/>
    </source>
</evidence>
<name>A0A7R9CS03_TIMCR</name>
<dbReference type="InterPro" id="IPR050440">
    <property type="entry name" value="Laminin/Netrin_ECM"/>
</dbReference>
<dbReference type="GO" id="GO:0007411">
    <property type="term" value="P:axon guidance"/>
    <property type="evidence" value="ECO:0007669"/>
    <property type="project" value="TreeGrafter"/>
</dbReference>
<dbReference type="GO" id="GO:0009888">
    <property type="term" value="P:tissue development"/>
    <property type="evidence" value="ECO:0007669"/>
    <property type="project" value="TreeGrafter"/>
</dbReference>
<dbReference type="SMART" id="SM00136">
    <property type="entry name" value="LamNT"/>
    <property type="match status" value="1"/>
</dbReference>
<dbReference type="GO" id="GO:0070831">
    <property type="term" value="P:basement membrane assembly"/>
    <property type="evidence" value="ECO:0007669"/>
    <property type="project" value="TreeGrafter"/>
</dbReference>
<dbReference type="GO" id="GO:0009887">
    <property type="term" value="P:animal organ morphogenesis"/>
    <property type="evidence" value="ECO:0007669"/>
    <property type="project" value="TreeGrafter"/>
</dbReference>
<keyword evidence="1" id="KW-1015">Disulfide bond</keyword>
<dbReference type="PANTHER" id="PTHR10574">
    <property type="entry name" value="NETRIN/LAMININ-RELATED"/>
    <property type="match status" value="1"/>
</dbReference>
<dbReference type="GO" id="GO:0034446">
    <property type="term" value="P:substrate adhesion-dependent cell spreading"/>
    <property type="evidence" value="ECO:0007669"/>
    <property type="project" value="TreeGrafter"/>
</dbReference>
<dbReference type="PROSITE" id="PS51117">
    <property type="entry name" value="LAMININ_NTER"/>
    <property type="match status" value="1"/>
</dbReference>
<gene>
    <name evidence="4" type="ORF">TCEB3V08_LOCUS5834</name>
</gene>
<dbReference type="PANTHER" id="PTHR10574:SF375">
    <property type="entry name" value="LAMININ SUBUNIT BETA-1"/>
    <property type="match status" value="1"/>
</dbReference>
<organism evidence="4">
    <name type="scientific">Timema cristinae</name>
    <name type="common">Walking stick</name>
    <dbReference type="NCBI Taxonomy" id="61476"/>
    <lineage>
        <taxon>Eukaryota</taxon>
        <taxon>Metazoa</taxon>
        <taxon>Ecdysozoa</taxon>
        <taxon>Arthropoda</taxon>
        <taxon>Hexapoda</taxon>
        <taxon>Insecta</taxon>
        <taxon>Pterygota</taxon>
        <taxon>Neoptera</taxon>
        <taxon>Polyneoptera</taxon>
        <taxon>Phasmatodea</taxon>
        <taxon>Timematodea</taxon>
        <taxon>Timematoidea</taxon>
        <taxon>Timematidae</taxon>
        <taxon>Timema</taxon>
    </lineage>
</organism>
<dbReference type="GO" id="GO:0016477">
    <property type="term" value="P:cell migration"/>
    <property type="evidence" value="ECO:0007669"/>
    <property type="project" value="TreeGrafter"/>
</dbReference>
<dbReference type="EMBL" id="OC318229">
    <property type="protein sequence ID" value="CAD7401087.1"/>
    <property type="molecule type" value="Genomic_DNA"/>
</dbReference>
<dbReference type="InterPro" id="IPR008979">
    <property type="entry name" value="Galactose-bd-like_sf"/>
</dbReference>
<proteinExistence type="predicted"/>
<protein>
    <recommendedName>
        <fullName evidence="3">Laminin N-terminal domain-containing protein</fullName>
    </recommendedName>
</protein>
<dbReference type="Gene3D" id="2.60.120.260">
    <property type="entry name" value="Galactose-binding domain-like"/>
    <property type="match status" value="1"/>
</dbReference>
<evidence type="ECO:0000313" key="4">
    <source>
        <dbReference type="EMBL" id="CAD7401087.1"/>
    </source>
</evidence>
<accession>A0A7R9CS03</accession>
<dbReference type="GO" id="GO:0043256">
    <property type="term" value="C:laminin complex"/>
    <property type="evidence" value="ECO:0007669"/>
    <property type="project" value="TreeGrafter"/>
</dbReference>
<dbReference type="AlphaFoldDB" id="A0A7R9CS03"/>
<dbReference type="InterPro" id="IPR008211">
    <property type="entry name" value="Laminin_N"/>
</dbReference>
<dbReference type="Pfam" id="PF00055">
    <property type="entry name" value="Laminin_N"/>
    <property type="match status" value="1"/>
</dbReference>
<evidence type="ECO:0000256" key="2">
    <source>
        <dbReference type="ARBA" id="ARBA00023292"/>
    </source>
</evidence>
<reference evidence="4" key="1">
    <citation type="submission" date="2020-11" db="EMBL/GenBank/DDBJ databases">
        <authorList>
            <person name="Tran Van P."/>
        </authorList>
    </citation>
    <scope>NUCLEOTIDE SEQUENCE</scope>
</reference>
<dbReference type="SUPFAM" id="SSF49785">
    <property type="entry name" value="Galactose-binding domain-like"/>
    <property type="match status" value="1"/>
</dbReference>
<evidence type="ECO:0000256" key="1">
    <source>
        <dbReference type="ARBA" id="ARBA00023157"/>
    </source>
</evidence>
<feature type="domain" description="Laminin N-terminal" evidence="3">
    <location>
        <begin position="76"/>
        <end position="290"/>
    </location>
</feature>